<keyword evidence="1" id="KW-0812">Transmembrane</keyword>
<comment type="caution">
    <text evidence="3">The sequence shown here is derived from an EMBL/GenBank/DDBJ whole genome shotgun (WGS) entry which is preliminary data.</text>
</comment>
<accession>A0A7J5B5G6</accession>
<evidence type="ECO:0000259" key="2">
    <source>
        <dbReference type="Pfam" id="PF01970"/>
    </source>
</evidence>
<name>A0A7J5B5G6_9MICO</name>
<feature type="domain" description="DUF112" evidence="2">
    <location>
        <begin position="20"/>
        <end position="442"/>
    </location>
</feature>
<feature type="transmembrane region" description="Helical" evidence="1">
    <location>
        <begin position="147"/>
        <end position="180"/>
    </location>
</feature>
<reference evidence="3 4" key="1">
    <citation type="submission" date="2019-09" db="EMBL/GenBank/DDBJ databases">
        <title>Phylogeny of genus Pseudoclavibacter and closely related genus.</title>
        <authorList>
            <person name="Li Y."/>
        </authorList>
    </citation>
    <scope>NUCLEOTIDE SEQUENCE [LARGE SCALE GENOMIC DNA]</scope>
    <source>
        <strain evidence="3 4">THG-MD12</strain>
    </source>
</reference>
<evidence type="ECO:0000256" key="1">
    <source>
        <dbReference type="SAM" id="Phobius"/>
    </source>
</evidence>
<feature type="transmembrane region" description="Helical" evidence="1">
    <location>
        <begin position="200"/>
        <end position="220"/>
    </location>
</feature>
<dbReference type="OrthoDB" id="9781349at2"/>
<keyword evidence="4" id="KW-1185">Reference proteome</keyword>
<gene>
    <name evidence="3" type="ORF">F8O03_03530</name>
</gene>
<feature type="transmembrane region" description="Helical" evidence="1">
    <location>
        <begin position="20"/>
        <end position="49"/>
    </location>
</feature>
<dbReference type="InterPro" id="IPR002823">
    <property type="entry name" value="DUF112_TM"/>
</dbReference>
<dbReference type="PANTHER" id="PTHR35342">
    <property type="entry name" value="TRICARBOXYLIC TRANSPORT PROTEIN"/>
    <property type="match status" value="1"/>
</dbReference>
<feature type="transmembrane region" description="Helical" evidence="1">
    <location>
        <begin position="433"/>
        <end position="449"/>
    </location>
</feature>
<dbReference type="AlphaFoldDB" id="A0A7J5B5G6"/>
<feature type="transmembrane region" description="Helical" evidence="1">
    <location>
        <begin position="469"/>
        <end position="490"/>
    </location>
</feature>
<proteinExistence type="predicted"/>
<sequence>MDIINSLLGGFEGALTPINLMWVLIGCLLGTAVGVLPGLGSSMAVALLLPMTFALDPTGAFILFAGVYFGGLFGDSTMAILMNTPGSSSAIASTFEGHAMAKAGRAPQALATAAIGAFIGGFVSSIAVVFLAPALAELSSNFGPAEYVALALFAFIATSSIVADSVVAGLASLTLGLGISVIGIDSVTGTERFTAGVPELFDGISLVTVTVAVLALGEVFRVASRARREPANVSMMSSRTPRLSRVEFFNALPAWIRGTGIGLPFGVIPVGGSEVPTFMAYTLEKKIDSRRKDPEFGKGAIRGLAAPEAAGNATTGTAMASLLALGLPVSSTAAIMLAAFQQYGIQPGPLLFERAPDLVWGLLASFFIAMVVLLLLNLPLAPLWAKLADIPKQYLYPGIAVFCAMGIFATSASIFDLWMLLLLALLGFAMRRFGIPLAPLMIGMVLGPLTETNVRDALLSSGGDYSVFFSSPIAVALYVVLAGVIAFTIVGRVRSYRPKNVEFQTTRETNFEVSGKKRRD</sequence>
<keyword evidence="1" id="KW-0472">Membrane</keyword>
<dbReference type="Proteomes" id="UP000490386">
    <property type="component" value="Unassembled WGS sequence"/>
</dbReference>
<feature type="transmembrane region" description="Helical" evidence="1">
    <location>
        <begin position="110"/>
        <end position="135"/>
    </location>
</feature>
<dbReference type="Pfam" id="PF01970">
    <property type="entry name" value="TctA"/>
    <property type="match status" value="1"/>
</dbReference>
<feature type="transmembrane region" description="Helical" evidence="1">
    <location>
        <begin position="398"/>
        <end position="426"/>
    </location>
</feature>
<feature type="transmembrane region" description="Helical" evidence="1">
    <location>
        <begin position="358"/>
        <end position="378"/>
    </location>
</feature>
<organism evidence="3 4">
    <name type="scientific">Pseudoclavibacter terrae</name>
    <dbReference type="NCBI Taxonomy" id="1530195"/>
    <lineage>
        <taxon>Bacteria</taxon>
        <taxon>Bacillati</taxon>
        <taxon>Actinomycetota</taxon>
        <taxon>Actinomycetes</taxon>
        <taxon>Micrococcales</taxon>
        <taxon>Microbacteriaceae</taxon>
        <taxon>Pseudoclavibacter</taxon>
    </lineage>
</organism>
<keyword evidence="1" id="KW-1133">Transmembrane helix</keyword>
<dbReference type="PANTHER" id="PTHR35342:SF5">
    <property type="entry name" value="TRICARBOXYLIC TRANSPORT PROTEIN"/>
    <property type="match status" value="1"/>
</dbReference>
<dbReference type="RefSeq" id="WP_151422381.1">
    <property type="nucleotide sequence ID" value="NZ_WBJX01000001.1"/>
</dbReference>
<feature type="transmembrane region" description="Helical" evidence="1">
    <location>
        <begin position="61"/>
        <end position="82"/>
    </location>
</feature>
<evidence type="ECO:0000313" key="3">
    <source>
        <dbReference type="EMBL" id="KAB1639418.1"/>
    </source>
</evidence>
<evidence type="ECO:0000313" key="4">
    <source>
        <dbReference type="Proteomes" id="UP000490386"/>
    </source>
</evidence>
<protein>
    <submittedName>
        <fullName evidence="3">Tripartite tricarboxylate transporter permease</fullName>
    </submittedName>
</protein>
<dbReference type="EMBL" id="WBJX01000001">
    <property type="protein sequence ID" value="KAB1639418.1"/>
    <property type="molecule type" value="Genomic_DNA"/>
</dbReference>